<dbReference type="NCBIfam" id="NF033788">
    <property type="entry name" value="HTH_metalloreg"/>
    <property type="match status" value="1"/>
</dbReference>
<name>A0ABS7QSD9_9ACTN</name>
<comment type="caution">
    <text evidence="6">The sequence shown here is derived from an EMBL/GenBank/DDBJ whole genome shotgun (WGS) entry which is preliminary data.</text>
</comment>
<dbReference type="EMBL" id="JAINVZ010000008">
    <property type="protein sequence ID" value="MBY8886093.1"/>
    <property type="molecule type" value="Genomic_DNA"/>
</dbReference>
<evidence type="ECO:0000256" key="1">
    <source>
        <dbReference type="ARBA" id="ARBA00023015"/>
    </source>
</evidence>
<keyword evidence="1" id="KW-0805">Transcription regulation</keyword>
<keyword evidence="3" id="KW-0804">Transcription</keyword>
<evidence type="ECO:0000259" key="5">
    <source>
        <dbReference type="PROSITE" id="PS50987"/>
    </source>
</evidence>
<dbReference type="InterPro" id="IPR011991">
    <property type="entry name" value="ArsR-like_HTH"/>
</dbReference>
<evidence type="ECO:0000256" key="3">
    <source>
        <dbReference type="ARBA" id="ARBA00023163"/>
    </source>
</evidence>
<gene>
    <name evidence="6" type="ORF">K7472_14670</name>
</gene>
<dbReference type="Pfam" id="PF01022">
    <property type="entry name" value="HTH_5"/>
    <property type="match status" value="1"/>
</dbReference>
<dbReference type="InterPro" id="IPR051011">
    <property type="entry name" value="Metal_resp_trans_reg"/>
</dbReference>
<reference evidence="6 7" key="1">
    <citation type="submission" date="2021-08" db="EMBL/GenBank/DDBJ databases">
        <title>Streptomyces sp. PTM05 isolated from lichen.</title>
        <authorList>
            <person name="Somphong A."/>
            <person name="Phongsopitanun W."/>
            <person name="Tanasupawat S."/>
        </authorList>
    </citation>
    <scope>NUCLEOTIDE SEQUENCE [LARGE SCALE GENOMIC DNA]</scope>
    <source>
        <strain evidence="6 7">Ptm05</strain>
    </source>
</reference>
<feature type="region of interest" description="Disordered" evidence="4">
    <location>
        <begin position="99"/>
        <end position="126"/>
    </location>
</feature>
<dbReference type="CDD" id="cd00090">
    <property type="entry name" value="HTH_ARSR"/>
    <property type="match status" value="1"/>
</dbReference>
<proteinExistence type="predicted"/>
<accession>A0ABS7QSD9</accession>
<dbReference type="SUPFAM" id="SSF46785">
    <property type="entry name" value="Winged helix' DNA-binding domain"/>
    <property type="match status" value="1"/>
</dbReference>
<keyword evidence="2" id="KW-0238">DNA-binding</keyword>
<sequence>MHQQRTTLHPDTVQRAAETLGLLAASVRLHIVHSLLEADLDVSRIADRVDATLPTVSQHLTKLKLAGIVRRHRQGRHHVYSLTDRRIGAIAELALTTATTTEPDHHDSPGIGRAVNNGWQKGATDR</sequence>
<dbReference type="RefSeq" id="WP_222977958.1">
    <property type="nucleotide sequence ID" value="NZ_JAINVZ010000008.1"/>
</dbReference>
<evidence type="ECO:0000313" key="6">
    <source>
        <dbReference type="EMBL" id="MBY8886093.1"/>
    </source>
</evidence>
<dbReference type="PANTHER" id="PTHR43132">
    <property type="entry name" value="ARSENICAL RESISTANCE OPERON REPRESSOR ARSR-RELATED"/>
    <property type="match status" value="1"/>
</dbReference>
<keyword evidence="7" id="KW-1185">Reference proteome</keyword>
<dbReference type="Proteomes" id="UP001198565">
    <property type="component" value="Unassembled WGS sequence"/>
</dbReference>
<dbReference type="InterPro" id="IPR001845">
    <property type="entry name" value="HTH_ArsR_DNA-bd_dom"/>
</dbReference>
<feature type="domain" description="HTH arsR-type" evidence="5">
    <location>
        <begin position="8"/>
        <end position="102"/>
    </location>
</feature>
<dbReference type="PRINTS" id="PR00778">
    <property type="entry name" value="HTHARSR"/>
</dbReference>
<evidence type="ECO:0000313" key="7">
    <source>
        <dbReference type="Proteomes" id="UP001198565"/>
    </source>
</evidence>
<dbReference type="Gene3D" id="1.10.10.10">
    <property type="entry name" value="Winged helix-like DNA-binding domain superfamily/Winged helix DNA-binding domain"/>
    <property type="match status" value="1"/>
</dbReference>
<evidence type="ECO:0000256" key="2">
    <source>
        <dbReference type="ARBA" id="ARBA00023125"/>
    </source>
</evidence>
<dbReference type="InterPro" id="IPR036388">
    <property type="entry name" value="WH-like_DNA-bd_sf"/>
</dbReference>
<dbReference type="PANTHER" id="PTHR43132:SF8">
    <property type="entry name" value="HTH-TYPE TRANSCRIPTIONAL REGULATOR KMTR"/>
    <property type="match status" value="1"/>
</dbReference>
<organism evidence="6 7">
    <name type="scientific">Streptantibioticus parmotrematis</name>
    <dbReference type="NCBI Taxonomy" id="2873249"/>
    <lineage>
        <taxon>Bacteria</taxon>
        <taxon>Bacillati</taxon>
        <taxon>Actinomycetota</taxon>
        <taxon>Actinomycetes</taxon>
        <taxon>Kitasatosporales</taxon>
        <taxon>Streptomycetaceae</taxon>
        <taxon>Streptantibioticus</taxon>
    </lineage>
</organism>
<protein>
    <submittedName>
        <fullName evidence="6">Metalloregulator ArsR/SmtB family transcription factor</fullName>
    </submittedName>
</protein>
<dbReference type="PROSITE" id="PS50987">
    <property type="entry name" value="HTH_ARSR_2"/>
    <property type="match status" value="1"/>
</dbReference>
<evidence type="ECO:0000256" key="4">
    <source>
        <dbReference type="SAM" id="MobiDB-lite"/>
    </source>
</evidence>
<dbReference type="SMART" id="SM00418">
    <property type="entry name" value="HTH_ARSR"/>
    <property type="match status" value="1"/>
</dbReference>
<dbReference type="InterPro" id="IPR036390">
    <property type="entry name" value="WH_DNA-bd_sf"/>
</dbReference>